<keyword evidence="3 7" id="KW-0812">Transmembrane</keyword>
<feature type="transmembrane region" description="Helical" evidence="7">
    <location>
        <begin position="125"/>
        <end position="144"/>
    </location>
</feature>
<sequence>MAAEIARWLTPWEPLYWLIALFAIVAACYVRGLARRRRARDVLPAIAFFVGLASMYTVMQTHVDYYAQYMFFIHRAQHLILHHLGPFLIALSMPTAVLAAGAPLWLSRGMRGLGALPPVAGLYRVLQHPVISAALFVGLIYFWLWPSVHFTAMLSARDYWLMNLSMAVDGLLFWWFMLDPRRPGATPTTYSIGLRIIVLWAVMPPQIAIGAYIALAPDTVYDVYAVCGRAFPISPIVDQQLGGLITWIPAAMMSVVATLILLRLGFVHDRSTASPTEPAVTASRPDERQTV</sequence>
<evidence type="ECO:0000313" key="8">
    <source>
        <dbReference type="EMBL" id="ROO24661.1"/>
    </source>
</evidence>
<dbReference type="AlphaFoldDB" id="A0A423PGA6"/>
<keyword evidence="4 7" id="KW-1133">Transmembrane helix</keyword>
<feature type="transmembrane region" description="Helical" evidence="7">
    <location>
        <begin position="15"/>
        <end position="34"/>
    </location>
</feature>
<evidence type="ECO:0000256" key="6">
    <source>
        <dbReference type="SAM" id="MobiDB-lite"/>
    </source>
</evidence>
<evidence type="ECO:0000256" key="4">
    <source>
        <dbReference type="ARBA" id="ARBA00022989"/>
    </source>
</evidence>
<dbReference type="Proteomes" id="UP000283993">
    <property type="component" value="Unassembled WGS sequence"/>
</dbReference>
<keyword evidence="2" id="KW-1003">Cell membrane</keyword>
<dbReference type="EMBL" id="AYKH01000041">
    <property type="protein sequence ID" value="ROO24661.1"/>
    <property type="molecule type" value="Genomic_DNA"/>
</dbReference>
<proteinExistence type="predicted"/>
<evidence type="ECO:0000256" key="2">
    <source>
        <dbReference type="ARBA" id="ARBA00022475"/>
    </source>
</evidence>
<organism evidence="8 9">
    <name type="scientific">Salinisphaera orenii MK-B5</name>
    <dbReference type="NCBI Taxonomy" id="856730"/>
    <lineage>
        <taxon>Bacteria</taxon>
        <taxon>Pseudomonadati</taxon>
        <taxon>Pseudomonadota</taxon>
        <taxon>Gammaproteobacteria</taxon>
        <taxon>Salinisphaerales</taxon>
        <taxon>Salinisphaeraceae</taxon>
        <taxon>Salinisphaera</taxon>
    </lineage>
</organism>
<dbReference type="InterPro" id="IPR019108">
    <property type="entry name" value="Caa3_assmbl_CtaG-rel"/>
</dbReference>
<dbReference type="Pfam" id="PF09678">
    <property type="entry name" value="Caa3_CtaG"/>
    <property type="match status" value="1"/>
</dbReference>
<comment type="subcellular location">
    <subcellularLocation>
        <location evidence="1">Cell membrane</location>
        <topology evidence="1">Multi-pass membrane protein</topology>
    </subcellularLocation>
</comment>
<keyword evidence="5 7" id="KW-0472">Membrane</keyword>
<reference evidence="8 9" key="1">
    <citation type="submission" date="2013-10" db="EMBL/GenBank/DDBJ databases">
        <title>Salinisphaera orenii MK-B5 Genome Sequencing.</title>
        <authorList>
            <person name="Lai Q."/>
            <person name="Li C."/>
            <person name="Shao Z."/>
        </authorList>
    </citation>
    <scope>NUCLEOTIDE SEQUENCE [LARGE SCALE GENOMIC DNA]</scope>
    <source>
        <strain evidence="8 9">MK-B5</strain>
    </source>
</reference>
<dbReference type="GO" id="GO:0005886">
    <property type="term" value="C:plasma membrane"/>
    <property type="evidence" value="ECO:0007669"/>
    <property type="project" value="UniProtKB-SubCell"/>
</dbReference>
<accession>A0A423PGA6</accession>
<comment type="caution">
    <text evidence="8">The sequence shown here is derived from an EMBL/GenBank/DDBJ whole genome shotgun (WGS) entry which is preliminary data.</text>
</comment>
<feature type="transmembrane region" description="Helical" evidence="7">
    <location>
        <begin position="159"/>
        <end position="178"/>
    </location>
</feature>
<evidence type="ECO:0000256" key="5">
    <source>
        <dbReference type="ARBA" id="ARBA00023136"/>
    </source>
</evidence>
<feature type="transmembrane region" description="Helical" evidence="7">
    <location>
        <begin position="244"/>
        <end position="262"/>
    </location>
</feature>
<feature type="transmembrane region" description="Helical" evidence="7">
    <location>
        <begin position="41"/>
        <end position="59"/>
    </location>
</feature>
<feature type="transmembrane region" description="Helical" evidence="7">
    <location>
        <begin position="79"/>
        <end position="105"/>
    </location>
</feature>
<protein>
    <submittedName>
        <fullName evidence="8">Membrane protein</fullName>
    </submittedName>
</protein>
<evidence type="ECO:0000313" key="9">
    <source>
        <dbReference type="Proteomes" id="UP000283993"/>
    </source>
</evidence>
<gene>
    <name evidence="8" type="ORF">SAOR_14130</name>
</gene>
<evidence type="ECO:0000256" key="7">
    <source>
        <dbReference type="SAM" id="Phobius"/>
    </source>
</evidence>
<feature type="region of interest" description="Disordered" evidence="6">
    <location>
        <begin position="272"/>
        <end position="291"/>
    </location>
</feature>
<evidence type="ECO:0000256" key="3">
    <source>
        <dbReference type="ARBA" id="ARBA00022692"/>
    </source>
</evidence>
<evidence type="ECO:0000256" key="1">
    <source>
        <dbReference type="ARBA" id="ARBA00004651"/>
    </source>
</evidence>
<dbReference type="RefSeq" id="WP_123631999.1">
    <property type="nucleotide sequence ID" value="NZ_AYKH01000041.1"/>
</dbReference>
<keyword evidence="9" id="KW-1185">Reference proteome</keyword>
<dbReference type="PROSITE" id="PS51257">
    <property type="entry name" value="PROKAR_LIPOPROTEIN"/>
    <property type="match status" value="1"/>
</dbReference>
<name>A0A423PGA6_9GAMM</name>
<feature type="transmembrane region" description="Helical" evidence="7">
    <location>
        <begin position="190"/>
        <end position="215"/>
    </location>
</feature>